<proteinExistence type="predicted"/>
<dbReference type="Pfam" id="PF21274">
    <property type="entry name" value="Rng_hyd_C"/>
    <property type="match status" value="1"/>
</dbReference>
<keyword evidence="6" id="KW-1185">Reference proteome</keyword>
<gene>
    <name evidence="5" type="ORF">U0R22_003631</name>
</gene>
<reference evidence="5 6" key="1">
    <citation type="submission" date="2023-11" db="EMBL/GenBank/DDBJ databases">
        <authorList>
            <person name="Panchal A.K."/>
            <person name="Meaney J.S."/>
            <person name="Karas B.J."/>
            <person name="diCenzo G.C."/>
        </authorList>
    </citation>
    <scope>NUCLEOTIDE SEQUENCE [LARGE SCALE GENOMIC DNA]</scope>
    <source>
        <strain evidence="5 6">NZP2235</strain>
    </source>
</reference>
<dbReference type="PANTHER" id="PTHR43004:SF19">
    <property type="entry name" value="BINDING MONOOXYGENASE, PUTATIVE (JCVI)-RELATED"/>
    <property type="match status" value="1"/>
</dbReference>
<evidence type="ECO:0000256" key="1">
    <source>
        <dbReference type="ARBA" id="ARBA00001974"/>
    </source>
</evidence>
<dbReference type="InterPro" id="IPR050641">
    <property type="entry name" value="RIFMO-like"/>
</dbReference>
<dbReference type="Proteomes" id="UP001322481">
    <property type="component" value="Chromosome"/>
</dbReference>
<dbReference type="SUPFAM" id="SSF51905">
    <property type="entry name" value="FAD/NAD(P)-binding domain"/>
    <property type="match status" value="1"/>
</dbReference>
<keyword evidence="2" id="KW-0285">Flavoprotein</keyword>
<dbReference type="Gene3D" id="3.50.50.60">
    <property type="entry name" value="FAD/NAD(P)-binding domain"/>
    <property type="match status" value="1"/>
</dbReference>
<dbReference type="InterPro" id="IPR002938">
    <property type="entry name" value="FAD-bd"/>
</dbReference>
<dbReference type="Gene3D" id="3.40.30.120">
    <property type="match status" value="1"/>
</dbReference>
<dbReference type="GO" id="GO:0004497">
    <property type="term" value="F:monooxygenase activity"/>
    <property type="evidence" value="ECO:0007669"/>
    <property type="project" value="UniProtKB-KW"/>
</dbReference>
<keyword evidence="5" id="KW-0503">Monooxygenase</keyword>
<dbReference type="Gene3D" id="3.30.70.2450">
    <property type="match status" value="1"/>
</dbReference>
<protein>
    <submittedName>
        <fullName evidence="5">FAD-dependent monooxygenase</fullName>
    </submittedName>
</protein>
<dbReference type="RefSeq" id="WP_322419303.1">
    <property type="nucleotide sequence ID" value="NZ_CP139858.1"/>
</dbReference>
<feature type="domain" description="FAD-binding" evidence="4">
    <location>
        <begin position="6"/>
        <end position="331"/>
    </location>
</feature>
<evidence type="ECO:0000313" key="6">
    <source>
        <dbReference type="Proteomes" id="UP001322481"/>
    </source>
</evidence>
<evidence type="ECO:0000313" key="5">
    <source>
        <dbReference type="EMBL" id="WQB99452.1"/>
    </source>
</evidence>
<accession>A0ABZ0VPR8</accession>
<dbReference type="NCBIfam" id="NF005303">
    <property type="entry name" value="PRK06834.1"/>
    <property type="match status" value="1"/>
</dbReference>
<dbReference type="InterPro" id="IPR036188">
    <property type="entry name" value="FAD/NAD-bd_sf"/>
</dbReference>
<keyword evidence="5" id="KW-0560">Oxidoreductase</keyword>
<sequence length="489" mass="52565">MISEHAVVIAGGGPTGLMLAGELALAGIDVAIVERRPDQQLIGLRAGGLHARTIEVLDQRGIADRFVSQGQSFPTVGFHMIRLDISDFPSRHNYLLALRQNHIERILADWINELGVPIHRGQEVTGFTQDDGGVHLQLSGGQRLRAQYLVGCDGGRSTIRKAAGIGFPGWDPTMSWMIAEVEMSGEPALGFRSDAYGIHAIGKIEESGRVGIVLTERQLTVGGEPTLADLSEALVAVYGTDYGVHSPTWISRFTDMTRQAAAYRDRRVLLAGDAAHVHPPMGGQGLNIGVQDAVNLGWKLAQVVKGTSPESLLDSYHAERHPIAARVLRNAKAQVALRRMDASTKALNDTFTELLGMDEPRKRIAAEMSGLDIHYDLGVGHPLLGRRMPDLDLATASGPARVFSLLHDARPVLLNLAEPGGLDIAPWADRVRQIVAGYDGTWELPVLGTVAAPAAVLIRPDGYVAWVGVGTQQGLAEALTTWFGPPAAR</sequence>
<evidence type="ECO:0000256" key="3">
    <source>
        <dbReference type="ARBA" id="ARBA00022827"/>
    </source>
</evidence>
<comment type="cofactor">
    <cofactor evidence="1">
        <name>FAD</name>
        <dbReference type="ChEBI" id="CHEBI:57692"/>
    </cofactor>
</comment>
<dbReference type="Pfam" id="PF01494">
    <property type="entry name" value="FAD_binding_3"/>
    <property type="match status" value="1"/>
</dbReference>
<dbReference type="PRINTS" id="PR00420">
    <property type="entry name" value="RNGMNOXGNASE"/>
</dbReference>
<dbReference type="PANTHER" id="PTHR43004">
    <property type="entry name" value="TRK SYSTEM POTASSIUM UPTAKE PROTEIN"/>
    <property type="match status" value="1"/>
</dbReference>
<keyword evidence="3" id="KW-0274">FAD</keyword>
<name>A0ABZ0VPR8_9HYPH</name>
<organism evidence="5 6">
    <name type="scientific">Mesorhizobium huakuii</name>
    <dbReference type="NCBI Taxonomy" id="28104"/>
    <lineage>
        <taxon>Bacteria</taxon>
        <taxon>Pseudomonadati</taxon>
        <taxon>Pseudomonadota</taxon>
        <taxon>Alphaproteobacteria</taxon>
        <taxon>Hyphomicrobiales</taxon>
        <taxon>Phyllobacteriaceae</taxon>
        <taxon>Mesorhizobium</taxon>
    </lineage>
</organism>
<evidence type="ECO:0000259" key="4">
    <source>
        <dbReference type="Pfam" id="PF01494"/>
    </source>
</evidence>
<dbReference type="EMBL" id="CP139858">
    <property type="protein sequence ID" value="WQB99452.1"/>
    <property type="molecule type" value="Genomic_DNA"/>
</dbReference>
<evidence type="ECO:0000256" key="2">
    <source>
        <dbReference type="ARBA" id="ARBA00022630"/>
    </source>
</evidence>